<dbReference type="Proteomes" id="UP000092993">
    <property type="component" value="Unassembled WGS sequence"/>
</dbReference>
<evidence type="ECO:0000313" key="3">
    <source>
        <dbReference type="Proteomes" id="UP000092993"/>
    </source>
</evidence>
<proteinExistence type="predicted"/>
<keyword evidence="3" id="KW-1185">Reference proteome</keyword>
<gene>
    <name evidence="2" type="ORF">A0H81_06806</name>
</gene>
<comment type="caution">
    <text evidence="2">The sequence shown here is derived from an EMBL/GenBank/DDBJ whole genome shotgun (WGS) entry which is preliminary data.</text>
</comment>
<dbReference type="EMBL" id="LUGG01000007">
    <property type="protein sequence ID" value="OBZ72921.1"/>
    <property type="molecule type" value="Genomic_DNA"/>
</dbReference>
<reference evidence="2 3" key="1">
    <citation type="submission" date="2016-03" db="EMBL/GenBank/DDBJ databases">
        <title>Whole genome sequencing of Grifola frondosa 9006-11.</title>
        <authorList>
            <person name="Min B."/>
            <person name="Park H."/>
            <person name="Kim J.-G."/>
            <person name="Cho H."/>
            <person name="Oh Y.-L."/>
            <person name="Kong W.-S."/>
            <person name="Choi I.-G."/>
        </authorList>
    </citation>
    <scope>NUCLEOTIDE SEQUENCE [LARGE SCALE GENOMIC DNA]</scope>
    <source>
        <strain evidence="2 3">9006-11</strain>
    </source>
</reference>
<name>A0A1C7M7N3_GRIFR</name>
<evidence type="ECO:0000256" key="1">
    <source>
        <dbReference type="SAM" id="MobiDB-lite"/>
    </source>
</evidence>
<organism evidence="2 3">
    <name type="scientific">Grifola frondosa</name>
    <name type="common">Maitake</name>
    <name type="synonym">Polyporus frondosus</name>
    <dbReference type="NCBI Taxonomy" id="5627"/>
    <lineage>
        <taxon>Eukaryota</taxon>
        <taxon>Fungi</taxon>
        <taxon>Dikarya</taxon>
        <taxon>Basidiomycota</taxon>
        <taxon>Agaricomycotina</taxon>
        <taxon>Agaricomycetes</taxon>
        <taxon>Polyporales</taxon>
        <taxon>Grifolaceae</taxon>
        <taxon>Grifola</taxon>
    </lineage>
</organism>
<feature type="compositionally biased region" description="Low complexity" evidence="1">
    <location>
        <begin position="206"/>
        <end position="226"/>
    </location>
</feature>
<feature type="region of interest" description="Disordered" evidence="1">
    <location>
        <begin position="157"/>
        <end position="234"/>
    </location>
</feature>
<dbReference type="AlphaFoldDB" id="A0A1C7M7N3"/>
<accession>A0A1C7M7N3</accession>
<sequence>MAPKFLNPHTRDLREISSMDDFPDFRSSRDAFVPCSHTIRGFESRYDSGAYLCPQSDVAATQGFGHEFSRDQGSQEEISSQSYEDASTGHDLIASSLLYPRDVVRVPICGPPSLFSNNIGAVAMEFSPVDSPVVSSFEQMDAIAPADTFRFINASTLPAPETREVSPGASFTTDSDSLDDTDDEGSEDNSTDIAPSRASRSTGTRSPSLTPSASSSQGSSLAMPSPQATSTASRNVQIPASITMYAGRSHGACMPYNVPYAITLYAAMALPAFILSQG</sequence>
<protein>
    <submittedName>
        <fullName evidence="2">Uncharacterized protein</fullName>
    </submittedName>
</protein>
<feature type="compositionally biased region" description="Acidic residues" evidence="1">
    <location>
        <begin position="176"/>
        <end position="190"/>
    </location>
</feature>
<evidence type="ECO:0000313" key="2">
    <source>
        <dbReference type="EMBL" id="OBZ72921.1"/>
    </source>
</evidence>